<evidence type="ECO:0000256" key="6">
    <source>
        <dbReference type="ARBA" id="ARBA00022993"/>
    </source>
</evidence>
<evidence type="ECO:0000256" key="5">
    <source>
        <dbReference type="ARBA" id="ARBA00022840"/>
    </source>
</evidence>
<comment type="function">
    <text evidence="7">Reversibly transfers an adenylyl group from ATP to 4'-phosphopantetheine, yielding dephospho-CoA (dPCoA) and pyrophosphate.</text>
</comment>
<dbReference type="GeneID" id="4616965"/>
<dbReference type="NCBIfam" id="TIGR00125">
    <property type="entry name" value="cyt_tran_rel"/>
    <property type="match status" value="1"/>
</dbReference>
<dbReference type="GO" id="GO:0005737">
    <property type="term" value="C:cytoplasm"/>
    <property type="evidence" value="ECO:0007669"/>
    <property type="project" value="UniProtKB-SubCell"/>
</dbReference>
<evidence type="ECO:0000313" key="9">
    <source>
        <dbReference type="EMBL" id="ABL88316.1"/>
    </source>
</evidence>
<dbReference type="GO" id="GO:0015937">
    <property type="term" value="P:coenzyme A biosynthetic process"/>
    <property type="evidence" value="ECO:0007669"/>
    <property type="project" value="UniProtKB-UniRule"/>
</dbReference>
<sequence>MKLRFRNVVLGGTFDTLHSGHVKLLATATLIGDRILIGLTSDTFASTYKQYKVRPLSIRLTNVKNLMSLIAPDKEVVYVEINDPYGPAVIDPNLEAIVASIETAPRALEINDQRVKGGLRPMEVVVISTVRDGFGHILSSTYIRRVLEKLEPEQR</sequence>
<comment type="subcellular location">
    <subcellularLocation>
        <location evidence="7">Cytoplasm</location>
    </subcellularLocation>
</comment>
<dbReference type="HAMAP" id="MF_00647">
    <property type="entry name" value="PPAT_arch"/>
    <property type="match status" value="1"/>
</dbReference>
<keyword evidence="1 7" id="KW-0963">Cytoplasm</keyword>
<proteinExistence type="inferred from homology"/>
<keyword evidence="6 7" id="KW-0173">Coenzyme A biosynthesis</keyword>
<evidence type="ECO:0000256" key="4">
    <source>
        <dbReference type="ARBA" id="ARBA00022741"/>
    </source>
</evidence>
<dbReference type="PANTHER" id="PTHR43793">
    <property type="entry name" value="FAD SYNTHASE"/>
    <property type="match status" value="1"/>
</dbReference>
<dbReference type="RefSeq" id="WP_011762891.1">
    <property type="nucleotide sequence ID" value="NC_008701.1"/>
</dbReference>
<evidence type="ECO:0000256" key="2">
    <source>
        <dbReference type="ARBA" id="ARBA00022679"/>
    </source>
</evidence>
<dbReference type="AlphaFoldDB" id="A1RTN4"/>
<dbReference type="eggNOG" id="arCOG01223">
    <property type="taxonomic scope" value="Archaea"/>
</dbReference>
<evidence type="ECO:0000256" key="3">
    <source>
        <dbReference type="ARBA" id="ARBA00022695"/>
    </source>
</evidence>
<organism evidence="9 10">
    <name type="scientific">Pyrobaculum islandicum (strain DSM 4184 / JCM 9189 / GEO3)</name>
    <dbReference type="NCBI Taxonomy" id="384616"/>
    <lineage>
        <taxon>Archaea</taxon>
        <taxon>Thermoproteota</taxon>
        <taxon>Thermoprotei</taxon>
        <taxon>Thermoproteales</taxon>
        <taxon>Thermoproteaceae</taxon>
        <taxon>Pyrobaculum</taxon>
    </lineage>
</organism>
<dbReference type="GO" id="GO:0005524">
    <property type="term" value="F:ATP binding"/>
    <property type="evidence" value="ECO:0007669"/>
    <property type="project" value="UniProtKB-KW"/>
</dbReference>
<dbReference type="PANTHER" id="PTHR43793:SF1">
    <property type="entry name" value="FAD SYNTHASE"/>
    <property type="match status" value="1"/>
</dbReference>
<evidence type="ECO:0000256" key="7">
    <source>
        <dbReference type="HAMAP-Rule" id="MF_00647"/>
    </source>
</evidence>
<dbReference type="GO" id="GO:0004595">
    <property type="term" value="F:pantetheine-phosphate adenylyltransferase activity"/>
    <property type="evidence" value="ECO:0007669"/>
    <property type="project" value="UniProtKB-UniRule"/>
</dbReference>
<comment type="pathway">
    <text evidence="7">Cofactor biosynthesis; coenzyme A biosynthesis.</text>
</comment>
<dbReference type="InterPro" id="IPR050385">
    <property type="entry name" value="Archaeal_FAD_synthase"/>
</dbReference>
<keyword evidence="4 7" id="KW-0547">Nucleotide-binding</keyword>
<dbReference type="SUPFAM" id="SSF52374">
    <property type="entry name" value="Nucleotidylyl transferase"/>
    <property type="match status" value="1"/>
</dbReference>
<dbReference type="HOGENOM" id="CLU_035272_5_0_2"/>
<name>A1RTN4_PYRIL</name>
<dbReference type="Pfam" id="PF01467">
    <property type="entry name" value="CTP_transf_like"/>
    <property type="match status" value="1"/>
</dbReference>
<protein>
    <recommendedName>
        <fullName evidence="7">Phosphopantetheine adenylyltransferase</fullName>
        <ecNumber evidence="7">2.7.7.3</ecNumber>
    </recommendedName>
    <alternativeName>
        <fullName evidence="7">Dephospho-CoA pyrophosphorylase</fullName>
    </alternativeName>
    <alternativeName>
        <fullName evidence="7">Pantetheine-phosphate adenylyltransferase</fullName>
        <shortName evidence="7">PPAT</shortName>
    </alternativeName>
</protein>
<dbReference type="UniPathway" id="UPA00241"/>
<keyword evidence="5 7" id="KW-0067">ATP-binding</keyword>
<keyword evidence="2 7" id="KW-0808">Transferase</keyword>
<keyword evidence="10" id="KW-1185">Reference proteome</keyword>
<comment type="catalytic activity">
    <reaction evidence="7">
        <text>(R)-4'-phosphopantetheine + ATP + H(+) = 3'-dephospho-CoA + diphosphate</text>
        <dbReference type="Rhea" id="RHEA:19801"/>
        <dbReference type="ChEBI" id="CHEBI:15378"/>
        <dbReference type="ChEBI" id="CHEBI:30616"/>
        <dbReference type="ChEBI" id="CHEBI:33019"/>
        <dbReference type="ChEBI" id="CHEBI:57328"/>
        <dbReference type="ChEBI" id="CHEBI:61723"/>
        <dbReference type="EC" id="2.7.7.3"/>
    </reaction>
</comment>
<dbReference type="EMBL" id="CP000504">
    <property type="protein sequence ID" value="ABL88316.1"/>
    <property type="molecule type" value="Genomic_DNA"/>
</dbReference>
<dbReference type="OrthoDB" id="53228at2157"/>
<gene>
    <name evidence="7" type="primary">coaD</name>
    <name evidence="9" type="ordered locus">Pisl_1145</name>
</gene>
<dbReference type="InterPro" id="IPR014729">
    <property type="entry name" value="Rossmann-like_a/b/a_fold"/>
</dbReference>
<feature type="domain" description="Cytidyltransferase-like" evidence="8">
    <location>
        <begin position="9"/>
        <end position="145"/>
    </location>
</feature>
<dbReference type="STRING" id="384616.Pisl_1145"/>
<dbReference type="KEGG" id="pis:Pisl_1145"/>
<dbReference type="EC" id="2.7.7.3" evidence="7"/>
<evidence type="ECO:0000313" key="10">
    <source>
        <dbReference type="Proteomes" id="UP000002595"/>
    </source>
</evidence>
<dbReference type="Gene3D" id="3.40.50.620">
    <property type="entry name" value="HUPs"/>
    <property type="match status" value="1"/>
</dbReference>
<evidence type="ECO:0000256" key="1">
    <source>
        <dbReference type="ARBA" id="ARBA00022490"/>
    </source>
</evidence>
<comment type="similarity">
    <text evidence="7">Belongs to the eukaryotic CoaD family.</text>
</comment>
<accession>A1RTN4</accession>
<dbReference type="NCBIfam" id="NF001985">
    <property type="entry name" value="PRK00777.1"/>
    <property type="match status" value="1"/>
</dbReference>
<evidence type="ECO:0000259" key="8">
    <source>
        <dbReference type="Pfam" id="PF01467"/>
    </source>
</evidence>
<dbReference type="Proteomes" id="UP000002595">
    <property type="component" value="Chromosome"/>
</dbReference>
<reference evidence="9" key="1">
    <citation type="submission" date="2006-12" db="EMBL/GenBank/DDBJ databases">
        <title>Complete sequence of Pyrobaculum islandicum DSM 4184.</title>
        <authorList>
            <person name="Copeland A."/>
            <person name="Lucas S."/>
            <person name="Lapidus A."/>
            <person name="Barry K."/>
            <person name="Detter J.C."/>
            <person name="Glavina del Rio T."/>
            <person name="Dalin E."/>
            <person name="Tice H."/>
            <person name="Pitluck S."/>
            <person name="Meincke L."/>
            <person name="Brettin T."/>
            <person name="Bruce D."/>
            <person name="Han C."/>
            <person name="Tapia R."/>
            <person name="Gilna P."/>
            <person name="Schmutz J."/>
            <person name="Larimer F."/>
            <person name="Land M."/>
            <person name="Hauser L."/>
            <person name="Kyrpides N."/>
            <person name="Mikhailova N."/>
            <person name="Cozen A.E."/>
            <person name="Fitz-Gibbon S.T."/>
            <person name="House C.H."/>
            <person name="Saltikov C."/>
            <person name="Lowe T."/>
            <person name="Richardson P."/>
        </authorList>
    </citation>
    <scope>NUCLEOTIDE SEQUENCE [LARGE SCALE GENOMIC DNA]</scope>
    <source>
        <strain evidence="9">DSM 4184</strain>
    </source>
</reference>
<dbReference type="InterPro" id="IPR023540">
    <property type="entry name" value="PPAT_arch"/>
</dbReference>
<keyword evidence="3 7" id="KW-0548">Nucleotidyltransferase</keyword>
<dbReference type="InterPro" id="IPR004821">
    <property type="entry name" value="Cyt_trans-like"/>
</dbReference>